<dbReference type="STRING" id="1802308.A3D50_01950"/>
<proteinExistence type="predicted"/>
<evidence type="ECO:0000259" key="1">
    <source>
        <dbReference type="Pfam" id="PF13847"/>
    </source>
</evidence>
<accession>A0A1G2MJ45</accession>
<dbReference type="Gene3D" id="3.40.50.150">
    <property type="entry name" value="Vaccinia Virus protein VP39"/>
    <property type="match status" value="1"/>
</dbReference>
<dbReference type="PANTHER" id="PTHR43591">
    <property type="entry name" value="METHYLTRANSFERASE"/>
    <property type="match status" value="1"/>
</dbReference>
<reference evidence="2 3" key="1">
    <citation type="journal article" date="2016" name="Nat. Commun.">
        <title>Thousands of microbial genomes shed light on interconnected biogeochemical processes in an aquifer system.</title>
        <authorList>
            <person name="Anantharaman K."/>
            <person name="Brown C.T."/>
            <person name="Hug L.A."/>
            <person name="Sharon I."/>
            <person name="Castelle C.J."/>
            <person name="Probst A.J."/>
            <person name="Thomas B.C."/>
            <person name="Singh A."/>
            <person name="Wilkins M.J."/>
            <person name="Karaoz U."/>
            <person name="Brodie E.L."/>
            <person name="Williams K.H."/>
            <person name="Hubbard S.S."/>
            <person name="Banfield J.F."/>
        </authorList>
    </citation>
    <scope>NUCLEOTIDE SEQUENCE [LARGE SCALE GENOMIC DNA]</scope>
</reference>
<organism evidence="2 3">
    <name type="scientific">Candidatus Taylorbacteria bacterium RIFCSPHIGHO2_02_FULL_44_12</name>
    <dbReference type="NCBI Taxonomy" id="1802308"/>
    <lineage>
        <taxon>Bacteria</taxon>
        <taxon>Candidatus Tayloriibacteriota</taxon>
    </lineage>
</organism>
<protein>
    <recommendedName>
        <fullName evidence="1">Methyltransferase domain-containing protein</fullName>
    </recommendedName>
</protein>
<feature type="domain" description="Methyltransferase" evidence="1">
    <location>
        <begin position="42"/>
        <end position="149"/>
    </location>
</feature>
<dbReference type="SUPFAM" id="SSF53335">
    <property type="entry name" value="S-adenosyl-L-methionine-dependent methyltransferases"/>
    <property type="match status" value="1"/>
</dbReference>
<name>A0A1G2MJ45_9BACT</name>
<sequence>MLHICIMLTPKFWKKYFLVYDHLNKLIPYKKLLQEICNDAKIKKGDKILDLGSGTGNLSIMADELRADTVGIDFSKEGIEIHKTKRSSAKIIYLDISNRLPFLDNYFDAVISNNVLYSIPRIKRKSIFKELYRITKPNGYVVISNIVEEFSPFKIYVGHVKEYVDKFGVIMAIKQLTTLIIPTLKIFYYNFIISYENRHGMYDFFVNKEQKNMLELAGFKYVSCDKFVYCDQAILNYAVK</sequence>
<dbReference type="CDD" id="cd02440">
    <property type="entry name" value="AdoMet_MTases"/>
    <property type="match status" value="1"/>
</dbReference>
<dbReference type="EMBL" id="MHRM01000014">
    <property type="protein sequence ID" value="OHA23950.1"/>
    <property type="molecule type" value="Genomic_DNA"/>
</dbReference>
<dbReference type="InterPro" id="IPR025714">
    <property type="entry name" value="Methyltranfer_dom"/>
</dbReference>
<evidence type="ECO:0000313" key="2">
    <source>
        <dbReference type="EMBL" id="OHA23950.1"/>
    </source>
</evidence>
<dbReference type="InterPro" id="IPR029063">
    <property type="entry name" value="SAM-dependent_MTases_sf"/>
</dbReference>
<evidence type="ECO:0000313" key="3">
    <source>
        <dbReference type="Proteomes" id="UP000178413"/>
    </source>
</evidence>
<comment type="caution">
    <text evidence="2">The sequence shown here is derived from an EMBL/GenBank/DDBJ whole genome shotgun (WGS) entry which is preliminary data.</text>
</comment>
<dbReference type="AlphaFoldDB" id="A0A1G2MJ45"/>
<gene>
    <name evidence="2" type="ORF">A3D50_01950</name>
</gene>
<dbReference type="Proteomes" id="UP000178413">
    <property type="component" value="Unassembled WGS sequence"/>
</dbReference>
<dbReference type="Pfam" id="PF13847">
    <property type="entry name" value="Methyltransf_31"/>
    <property type="match status" value="1"/>
</dbReference>